<feature type="compositionally biased region" description="Polar residues" evidence="3">
    <location>
        <begin position="66"/>
        <end position="79"/>
    </location>
</feature>
<dbReference type="InterPro" id="IPR000504">
    <property type="entry name" value="RRM_dom"/>
</dbReference>
<feature type="compositionally biased region" description="Polar residues" evidence="3">
    <location>
        <begin position="1189"/>
        <end position="1202"/>
    </location>
</feature>
<feature type="region of interest" description="Disordered" evidence="3">
    <location>
        <begin position="519"/>
        <end position="569"/>
    </location>
</feature>
<dbReference type="PANTHER" id="PTHR23236:SF11">
    <property type="entry name" value="EUKARYOTIC TRANSLATION INITIATION FACTOR 4H"/>
    <property type="match status" value="1"/>
</dbReference>
<dbReference type="OrthoDB" id="3918848at2759"/>
<organism evidence="5 6">
    <name type="scientific">Synchytrium microbalum</name>
    <dbReference type="NCBI Taxonomy" id="1806994"/>
    <lineage>
        <taxon>Eukaryota</taxon>
        <taxon>Fungi</taxon>
        <taxon>Fungi incertae sedis</taxon>
        <taxon>Chytridiomycota</taxon>
        <taxon>Chytridiomycota incertae sedis</taxon>
        <taxon>Chytridiomycetes</taxon>
        <taxon>Synchytriales</taxon>
        <taxon>Synchytriaceae</taxon>
        <taxon>Synchytrium</taxon>
    </lineage>
</organism>
<keyword evidence="6" id="KW-1185">Reference proteome</keyword>
<evidence type="ECO:0000256" key="1">
    <source>
        <dbReference type="ARBA" id="ARBA00022884"/>
    </source>
</evidence>
<evidence type="ECO:0000313" key="5">
    <source>
        <dbReference type="EMBL" id="TPX37215.1"/>
    </source>
</evidence>
<dbReference type="SMART" id="SM00360">
    <property type="entry name" value="RRM"/>
    <property type="match status" value="1"/>
</dbReference>
<feature type="compositionally biased region" description="Gly residues" evidence="3">
    <location>
        <begin position="1097"/>
        <end position="1111"/>
    </location>
</feature>
<dbReference type="GeneID" id="42002216"/>
<evidence type="ECO:0000256" key="3">
    <source>
        <dbReference type="SAM" id="MobiDB-lite"/>
    </source>
</evidence>
<feature type="compositionally biased region" description="Polar residues" evidence="3">
    <location>
        <begin position="1141"/>
        <end position="1159"/>
    </location>
</feature>
<name>A0A507CHR8_9FUNG</name>
<sequence>MLTNDSNSTLPTANTNDESAPADEQPSSSTSVKFPINRRHHSVNMTMDTAKEQEEQAAAATSKSEPQSPKRNTLDTIPQHNDEDDLDTSSIVEAGANQQGIPLHQRQEQQDITATTGTTTSAVTTSTSCLSSVEASPTATEPHQSLVDVGSARILFVSNCRGKWSEINRLVDRTGASMVVHCGNFGFFVSNEYMKSKNLRQIVWGSACLSDNDRNLVHTNDTAAIRDMLSSRQFLSEMSDFASGRCRFSVPVHVVYGSHEDITIIDKLSCGDLSIPNLHLLHEGTPTRLPTQPPVLLMGLGGSLLPSSLYDHADGQLGHAGAGGLMWTTVLQIGQLVKDAMAVGHGDEVRVLVTSVDANEYSLCSQLAMTLEADYCVCPSMNSPIPTIQNGFQTTMMRQLYDKCVEFDAAYQRIFSKLLREQIEAKATEYQRVLLQTGESVIKKLPASRKDYSGWWNLLISDIASGMVMFDLQNYRISMQMHSEGIPYGNRVAKSPTTETTDAPRLVLPLSRSRSVLDSAIPGASPVPSLPNSLRHADAESTGRSSPAGWPDAESVSGSVTGTPLTLTPTPSMWHESMLIAAVNDERASLRHGRGSALQIRHPSGSVTDERIGWETDSDDSEGSWDPPTGSMTVWVGNLPEDVTDEDVVTFFKNIPIMRVKISSRRPDRRPTAYVDVPHADALERVLRCSGERIRGSRLKIEYDPTRLAKIRDARASKRESRRQSRAASVESTPVVSLSATGELAGIAPRPGSTLAHRRPAQLATIPPRHENSRKGSISSSWRPDISAPPYVPESVNIDHGSPPLAPIPLPPSSGHPMNAYPRSNAYLSVQHPPRFGGGPTSAPATAAPWREGGGGPQSRSVSSSSSRSDYRPADPSPQPPNSVLQTAAPAGWKNGSIPMATWDSPPRKNRTSFSTGAHWDRPHHDQGPVAVVGWETSSVVMPVATAQMGGAGSGYSWSNNSNNNWTDESWATANTSSGSWAGANDRNASWNSNNNSNNMPLAGGMAGAASATLPHRSWNASPAANVSASVWVDGSESDHGQWTPPTPVSEEDLWRMDAAEHAAILGNSNSNSSSSIHSSSKRVNSFGGETWVGADTRGGGGNRDMSGGSGQPWERSPHLLSNSALPPAPWSDKPFINNLPRPSSSAFTAVQPNNSKMMSGSALPAGGGSGWSSTASSPRRHSIGGGVSTTSSLHHQASSSGLGNGWDAAGFDNVQWKGQPSMQPAIGGLVSGASWTWK</sequence>
<feature type="compositionally biased region" description="Low complexity" evidence="3">
    <location>
        <begin position="859"/>
        <end position="868"/>
    </location>
</feature>
<accession>A0A507CHR8</accession>
<feature type="compositionally biased region" description="Basic and acidic residues" evidence="3">
    <location>
        <begin position="713"/>
        <end position="723"/>
    </location>
</feature>
<feature type="region of interest" description="Disordered" evidence="3">
    <location>
        <begin position="608"/>
        <end position="627"/>
    </location>
</feature>
<feature type="domain" description="RRM" evidence="4">
    <location>
        <begin position="632"/>
        <end position="706"/>
    </location>
</feature>
<proteinExistence type="predicted"/>
<feature type="compositionally biased region" description="Polar residues" evidence="3">
    <location>
        <begin position="726"/>
        <end position="740"/>
    </location>
</feature>
<dbReference type="STRING" id="1806994.A0A507CHR8"/>
<evidence type="ECO:0000256" key="2">
    <source>
        <dbReference type="PROSITE-ProRule" id="PRU00176"/>
    </source>
</evidence>
<dbReference type="PROSITE" id="PS50102">
    <property type="entry name" value="RRM"/>
    <property type="match status" value="1"/>
</dbReference>
<dbReference type="SUPFAM" id="SSF54928">
    <property type="entry name" value="RNA-binding domain, RBD"/>
    <property type="match status" value="1"/>
</dbReference>
<feature type="compositionally biased region" description="Low complexity" evidence="3">
    <location>
        <begin position="557"/>
        <end position="569"/>
    </location>
</feature>
<dbReference type="Gene3D" id="3.30.70.330">
    <property type="match status" value="1"/>
</dbReference>
<feature type="compositionally biased region" description="Low complexity" evidence="3">
    <location>
        <begin position="56"/>
        <end position="65"/>
    </location>
</feature>
<gene>
    <name evidence="5" type="ORF">SmJEL517_g00991</name>
</gene>
<dbReference type="InterPro" id="IPR012677">
    <property type="entry name" value="Nucleotide-bd_a/b_plait_sf"/>
</dbReference>
<feature type="compositionally biased region" description="Low complexity" evidence="3">
    <location>
        <begin position="1068"/>
        <end position="1086"/>
    </location>
</feature>
<dbReference type="Proteomes" id="UP000319731">
    <property type="component" value="Unassembled WGS sequence"/>
</dbReference>
<feature type="region of interest" description="Disordered" evidence="3">
    <location>
        <begin position="1067"/>
        <end position="1202"/>
    </location>
</feature>
<protein>
    <recommendedName>
        <fullName evidence="4">RRM domain-containing protein</fullName>
    </recommendedName>
</protein>
<dbReference type="PANTHER" id="PTHR23236">
    <property type="entry name" value="EUKARYOTIC TRANSLATION INITIATION FACTOR 4B/4H"/>
    <property type="match status" value="1"/>
</dbReference>
<comment type="caution">
    <text evidence="5">The sequence shown here is derived from an EMBL/GenBank/DDBJ whole genome shotgun (WGS) entry which is preliminary data.</text>
</comment>
<evidence type="ECO:0000313" key="6">
    <source>
        <dbReference type="Proteomes" id="UP000319731"/>
    </source>
</evidence>
<dbReference type="Pfam" id="PF00076">
    <property type="entry name" value="RRM_1"/>
    <property type="match status" value="1"/>
</dbReference>
<dbReference type="RefSeq" id="XP_031027285.1">
    <property type="nucleotide sequence ID" value="XM_031166919.1"/>
</dbReference>
<dbReference type="EMBL" id="QEAO01000003">
    <property type="protein sequence ID" value="TPX37215.1"/>
    <property type="molecule type" value="Genomic_DNA"/>
</dbReference>
<dbReference type="InterPro" id="IPR035979">
    <property type="entry name" value="RBD_domain_sf"/>
</dbReference>
<keyword evidence="1 2" id="KW-0694">RNA-binding</keyword>
<dbReference type="GO" id="GO:0003723">
    <property type="term" value="F:RNA binding"/>
    <property type="evidence" value="ECO:0007669"/>
    <property type="project" value="UniProtKB-UniRule"/>
</dbReference>
<feature type="region of interest" description="Disordered" evidence="3">
    <location>
        <begin position="969"/>
        <end position="989"/>
    </location>
</feature>
<feature type="region of interest" description="Disordered" evidence="3">
    <location>
        <begin position="100"/>
        <end position="121"/>
    </location>
</feature>
<evidence type="ECO:0000259" key="4">
    <source>
        <dbReference type="PROSITE" id="PS50102"/>
    </source>
</evidence>
<feature type="compositionally biased region" description="Polar residues" evidence="3">
    <location>
        <begin position="1"/>
        <end position="18"/>
    </location>
</feature>
<reference evidence="5 6" key="1">
    <citation type="journal article" date="2019" name="Sci. Rep.">
        <title>Comparative genomics of chytrid fungi reveal insights into the obligate biotrophic and pathogenic lifestyle of Synchytrium endobioticum.</title>
        <authorList>
            <person name="van de Vossenberg B.T.L.H."/>
            <person name="Warris S."/>
            <person name="Nguyen H.D.T."/>
            <person name="van Gent-Pelzer M.P.E."/>
            <person name="Joly D.L."/>
            <person name="van de Geest H.C."/>
            <person name="Bonants P.J.M."/>
            <person name="Smith D.S."/>
            <person name="Levesque C.A."/>
            <person name="van der Lee T.A.J."/>
        </authorList>
    </citation>
    <scope>NUCLEOTIDE SEQUENCE [LARGE SCALE GENOMIC DNA]</scope>
    <source>
        <strain evidence="5 6">JEL517</strain>
    </source>
</reference>
<dbReference type="AlphaFoldDB" id="A0A507CHR8"/>
<feature type="region of interest" description="Disordered" evidence="3">
    <location>
        <begin position="1"/>
        <end position="86"/>
    </location>
</feature>
<feature type="compositionally biased region" description="Polar residues" evidence="3">
    <location>
        <begin position="969"/>
        <end position="980"/>
    </location>
</feature>
<feature type="region of interest" description="Disordered" evidence="3">
    <location>
        <begin position="713"/>
        <end position="925"/>
    </location>
</feature>
<feature type="compositionally biased region" description="Pro residues" evidence="3">
    <location>
        <begin position="804"/>
        <end position="814"/>
    </location>
</feature>